<evidence type="ECO:0000256" key="1">
    <source>
        <dbReference type="SAM" id="SignalP"/>
    </source>
</evidence>
<gene>
    <name evidence="2" type="ORF">CFX0092_A1078</name>
</gene>
<dbReference type="Proteomes" id="UP000215027">
    <property type="component" value="Chromosome I"/>
</dbReference>
<reference evidence="2" key="1">
    <citation type="submission" date="2016-01" db="EMBL/GenBank/DDBJ databases">
        <authorList>
            <person name="Mcilroy J.S."/>
            <person name="Karst M S."/>
            <person name="Albertsen M."/>
        </authorList>
    </citation>
    <scope>NUCLEOTIDE SEQUENCE</scope>
    <source>
        <strain evidence="2">Cfx-K</strain>
    </source>
</reference>
<dbReference type="KEGG" id="pbf:CFX0092_A1078"/>
<dbReference type="EMBL" id="LN890655">
    <property type="protein sequence ID" value="CUS02956.2"/>
    <property type="molecule type" value="Genomic_DNA"/>
</dbReference>
<dbReference type="OrthoDB" id="1142841at2"/>
<evidence type="ECO:0000313" key="2">
    <source>
        <dbReference type="EMBL" id="CUS02956.2"/>
    </source>
</evidence>
<name>A0A160SZT4_9CHLR</name>
<proteinExistence type="predicted"/>
<accession>A0A160SZT4</accession>
<keyword evidence="3" id="KW-1185">Reference proteome</keyword>
<organism evidence="2 3">
    <name type="scientific">Candidatus Promineifilum breve</name>
    <dbReference type="NCBI Taxonomy" id="1806508"/>
    <lineage>
        <taxon>Bacteria</taxon>
        <taxon>Bacillati</taxon>
        <taxon>Chloroflexota</taxon>
        <taxon>Ardenticatenia</taxon>
        <taxon>Candidatus Promineifilales</taxon>
        <taxon>Candidatus Promineifilaceae</taxon>
        <taxon>Candidatus Promineifilum</taxon>
    </lineage>
</organism>
<protein>
    <submittedName>
        <fullName evidence="2">Uncharacterized protein</fullName>
    </submittedName>
</protein>
<feature type="signal peptide" evidence="1">
    <location>
        <begin position="1"/>
        <end position="33"/>
    </location>
</feature>
<sequence>MSRAMKLPLAILLACLLGLLLALTPASSPPAQAQDPGTACWTGTWRHWPRWDPLYLAQNGNRVSGNYDYDKGRLSGTLDGDTLTGEWAEWPSYAPPDDAGHFVFTISPDCNSFDGLYNYGDDEDSWMGWGGERIDAPERVAVQVVKPTVTYREQEYPPGDTFFPNSCTEARGAGEGCEMALNALLEQQATEALISCIYAKLNKVMAVLAQAQLDPEEETLVMSIAAQVGFVKCVFGTTREPAELGLNLYQGVARITNLTVGQTISVSSPLATASSAGPGSFVAGYHPQTNEAIFTAYSAPLTVTPLSSAPLVLPPYHAVALTPEGFGPVRALLRLYVPVVVGP</sequence>
<feature type="chain" id="PRO_5008240498" evidence="1">
    <location>
        <begin position="34"/>
        <end position="343"/>
    </location>
</feature>
<evidence type="ECO:0000313" key="3">
    <source>
        <dbReference type="Proteomes" id="UP000215027"/>
    </source>
</evidence>
<keyword evidence="1" id="KW-0732">Signal</keyword>
<dbReference type="RefSeq" id="WP_157912914.1">
    <property type="nucleotide sequence ID" value="NZ_LN890655.1"/>
</dbReference>
<dbReference type="AlphaFoldDB" id="A0A160SZT4"/>